<dbReference type="EMBL" id="SRLO01000002">
    <property type="protein sequence ID" value="TNN89173.1"/>
    <property type="molecule type" value="Genomic_DNA"/>
</dbReference>
<keyword evidence="3" id="KW-1185">Reference proteome</keyword>
<protein>
    <submittedName>
        <fullName evidence="2">Uncharacterized protein</fullName>
    </submittedName>
</protein>
<feature type="compositionally biased region" description="Basic and acidic residues" evidence="1">
    <location>
        <begin position="75"/>
        <end position="137"/>
    </location>
</feature>
<feature type="region of interest" description="Disordered" evidence="1">
    <location>
        <begin position="74"/>
        <end position="137"/>
    </location>
</feature>
<evidence type="ECO:0000313" key="2">
    <source>
        <dbReference type="EMBL" id="TNN89173.1"/>
    </source>
</evidence>
<proteinExistence type="predicted"/>
<name>A0A4Z2JH43_9TELE</name>
<evidence type="ECO:0000313" key="3">
    <source>
        <dbReference type="Proteomes" id="UP000314294"/>
    </source>
</evidence>
<dbReference type="Proteomes" id="UP000314294">
    <property type="component" value="Unassembled WGS sequence"/>
</dbReference>
<dbReference type="AlphaFoldDB" id="A0A4Z2JH43"/>
<organism evidence="2 3">
    <name type="scientific">Liparis tanakae</name>
    <name type="common">Tanaka's snailfish</name>
    <dbReference type="NCBI Taxonomy" id="230148"/>
    <lineage>
        <taxon>Eukaryota</taxon>
        <taxon>Metazoa</taxon>
        <taxon>Chordata</taxon>
        <taxon>Craniata</taxon>
        <taxon>Vertebrata</taxon>
        <taxon>Euteleostomi</taxon>
        <taxon>Actinopterygii</taxon>
        <taxon>Neopterygii</taxon>
        <taxon>Teleostei</taxon>
        <taxon>Neoteleostei</taxon>
        <taxon>Acanthomorphata</taxon>
        <taxon>Eupercaria</taxon>
        <taxon>Perciformes</taxon>
        <taxon>Cottioidei</taxon>
        <taxon>Cottales</taxon>
        <taxon>Liparidae</taxon>
        <taxon>Liparis</taxon>
    </lineage>
</organism>
<comment type="caution">
    <text evidence="2">The sequence shown here is derived from an EMBL/GenBank/DDBJ whole genome shotgun (WGS) entry which is preliminary data.</text>
</comment>
<sequence length="150" mass="17385">MERQREGMKGEAYSELSLPQEDLGSLLAEVNGCLWQDAEKLCADGQSELEGSGGVVSQRRTEKLLWKQINCAAEMTDRETERETDSVKERERDRLTETRGQEQSKRENERKKAQREGKAFREGEREPHSESQRERKGLCSVIDLKRWEGR</sequence>
<reference evidence="2 3" key="1">
    <citation type="submission" date="2019-03" db="EMBL/GenBank/DDBJ databases">
        <title>First draft genome of Liparis tanakae, snailfish: a comprehensive survey of snailfish specific genes.</title>
        <authorList>
            <person name="Kim W."/>
            <person name="Song I."/>
            <person name="Jeong J.-H."/>
            <person name="Kim D."/>
            <person name="Kim S."/>
            <person name="Ryu S."/>
            <person name="Song J.Y."/>
            <person name="Lee S.K."/>
        </authorList>
    </citation>
    <scope>NUCLEOTIDE SEQUENCE [LARGE SCALE GENOMIC DNA]</scope>
    <source>
        <tissue evidence="2">Muscle</tissue>
    </source>
</reference>
<evidence type="ECO:0000256" key="1">
    <source>
        <dbReference type="SAM" id="MobiDB-lite"/>
    </source>
</evidence>
<gene>
    <name evidence="2" type="ORF">EYF80_000461</name>
</gene>
<accession>A0A4Z2JH43</accession>